<dbReference type="Gene3D" id="2.60.120.10">
    <property type="entry name" value="Jelly Rolls"/>
    <property type="match status" value="1"/>
</dbReference>
<comment type="caution">
    <text evidence="6">The sequence shown here is derived from an EMBL/GenBank/DDBJ whole genome shotgun (WGS) entry which is preliminary data.</text>
</comment>
<keyword evidence="3" id="KW-0804">Transcription</keyword>
<protein>
    <submittedName>
        <fullName evidence="6">Crp/Fnr family transcriptional regulator</fullName>
    </submittedName>
</protein>
<dbReference type="PROSITE" id="PS51063">
    <property type="entry name" value="HTH_CRP_2"/>
    <property type="match status" value="1"/>
</dbReference>
<dbReference type="InterPro" id="IPR050397">
    <property type="entry name" value="Env_Response_Regulators"/>
</dbReference>
<dbReference type="PROSITE" id="PS50042">
    <property type="entry name" value="CNMP_BINDING_3"/>
    <property type="match status" value="1"/>
</dbReference>
<proteinExistence type="predicted"/>
<keyword evidence="2" id="KW-0238">DNA-binding</keyword>
<dbReference type="AlphaFoldDB" id="A0AAE3HDZ1"/>
<dbReference type="Pfam" id="PF00027">
    <property type="entry name" value="cNMP_binding"/>
    <property type="match status" value="1"/>
</dbReference>
<evidence type="ECO:0000313" key="6">
    <source>
        <dbReference type="EMBL" id="MCR1897373.1"/>
    </source>
</evidence>
<evidence type="ECO:0000259" key="4">
    <source>
        <dbReference type="PROSITE" id="PS50042"/>
    </source>
</evidence>
<evidence type="ECO:0000256" key="2">
    <source>
        <dbReference type="ARBA" id="ARBA00023125"/>
    </source>
</evidence>
<dbReference type="GO" id="GO:0003700">
    <property type="term" value="F:DNA-binding transcription factor activity"/>
    <property type="evidence" value="ECO:0007669"/>
    <property type="project" value="TreeGrafter"/>
</dbReference>
<dbReference type="CDD" id="cd00038">
    <property type="entry name" value="CAP_ED"/>
    <property type="match status" value="1"/>
</dbReference>
<reference evidence="6" key="1">
    <citation type="submission" date="2022-07" db="EMBL/GenBank/DDBJ databases">
        <title>Enhanced cultured diversity of the mouse gut microbiota enables custom-made synthetic communities.</title>
        <authorList>
            <person name="Afrizal A."/>
        </authorList>
    </citation>
    <scope>NUCLEOTIDE SEQUENCE</scope>
    <source>
        <strain evidence="6">DSM 28593</strain>
    </source>
</reference>
<dbReference type="InterPro" id="IPR012318">
    <property type="entry name" value="HTH_CRP"/>
</dbReference>
<feature type="domain" description="HTH crp-type" evidence="5">
    <location>
        <begin position="142"/>
        <end position="210"/>
    </location>
</feature>
<dbReference type="SMART" id="SM00419">
    <property type="entry name" value="HTH_CRP"/>
    <property type="match status" value="1"/>
</dbReference>
<dbReference type="GO" id="GO:0005829">
    <property type="term" value="C:cytosol"/>
    <property type="evidence" value="ECO:0007669"/>
    <property type="project" value="TreeGrafter"/>
</dbReference>
<sequence>MSLSLFQPFLKDQFLEIFHSSKYTIDKYDRGQIIHLQNEQCHGMDILLEGKVSVQKIEEDGNILKISVFSGGDVFGANLMFSSRNAYPMTVVSESKSIILHIPKELTLKLSQNNPDFMVRLLRVISDKTLVLSDKINAISLKTIRQRIMDYLKYEYHLQRSNIISLNISKKELAERLGVQRSSLGRELNKMRRDGLIEYDAKTIIIKSLNGL</sequence>
<dbReference type="EMBL" id="JANKAS010000001">
    <property type="protein sequence ID" value="MCR1897373.1"/>
    <property type="molecule type" value="Genomic_DNA"/>
</dbReference>
<dbReference type="InterPro" id="IPR018490">
    <property type="entry name" value="cNMP-bd_dom_sf"/>
</dbReference>
<name>A0AAE3HDZ1_9FIRM</name>
<evidence type="ECO:0000313" key="7">
    <source>
        <dbReference type="Proteomes" id="UP001205748"/>
    </source>
</evidence>
<feature type="domain" description="Cyclic nucleotide-binding" evidence="4">
    <location>
        <begin position="5"/>
        <end position="128"/>
    </location>
</feature>
<dbReference type="SMART" id="SM00100">
    <property type="entry name" value="cNMP"/>
    <property type="match status" value="1"/>
</dbReference>
<dbReference type="InterPro" id="IPR036390">
    <property type="entry name" value="WH_DNA-bd_sf"/>
</dbReference>
<dbReference type="InterPro" id="IPR014710">
    <property type="entry name" value="RmlC-like_jellyroll"/>
</dbReference>
<dbReference type="SUPFAM" id="SSF46785">
    <property type="entry name" value="Winged helix' DNA-binding domain"/>
    <property type="match status" value="1"/>
</dbReference>
<keyword evidence="1" id="KW-0805">Transcription regulation</keyword>
<dbReference type="GO" id="GO:0003677">
    <property type="term" value="F:DNA binding"/>
    <property type="evidence" value="ECO:0007669"/>
    <property type="project" value="UniProtKB-KW"/>
</dbReference>
<dbReference type="SUPFAM" id="SSF51206">
    <property type="entry name" value="cAMP-binding domain-like"/>
    <property type="match status" value="1"/>
</dbReference>
<dbReference type="InterPro" id="IPR000595">
    <property type="entry name" value="cNMP-bd_dom"/>
</dbReference>
<dbReference type="Proteomes" id="UP001205748">
    <property type="component" value="Unassembled WGS sequence"/>
</dbReference>
<dbReference type="RefSeq" id="WP_257528767.1">
    <property type="nucleotide sequence ID" value="NZ_JANKAS010000001.1"/>
</dbReference>
<organism evidence="6 7">
    <name type="scientific">Irregularibacter muris</name>
    <dbReference type="NCBI Taxonomy" id="1796619"/>
    <lineage>
        <taxon>Bacteria</taxon>
        <taxon>Bacillati</taxon>
        <taxon>Bacillota</taxon>
        <taxon>Clostridia</taxon>
        <taxon>Eubacteriales</taxon>
        <taxon>Eubacteriaceae</taxon>
        <taxon>Irregularibacter</taxon>
    </lineage>
</organism>
<accession>A0AAE3HDZ1</accession>
<gene>
    <name evidence="6" type="ORF">NSA47_00020</name>
</gene>
<evidence type="ECO:0000259" key="5">
    <source>
        <dbReference type="PROSITE" id="PS51063"/>
    </source>
</evidence>
<dbReference type="PANTHER" id="PTHR24567">
    <property type="entry name" value="CRP FAMILY TRANSCRIPTIONAL REGULATORY PROTEIN"/>
    <property type="match status" value="1"/>
</dbReference>
<keyword evidence="7" id="KW-1185">Reference proteome</keyword>
<evidence type="ECO:0000256" key="3">
    <source>
        <dbReference type="ARBA" id="ARBA00023163"/>
    </source>
</evidence>
<dbReference type="PANTHER" id="PTHR24567:SF58">
    <property type="entry name" value="CYCLIC AMP-BINDING REGULATORY PROTEIN"/>
    <property type="match status" value="1"/>
</dbReference>
<evidence type="ECO:0000256" key="1">
    <source>
        <dbReference type="ARBA" id="ARBA00023015"/>
    </source>
</evidence>
<dbReference type="Pfam" id="PF13545">
    <property type="entry name" value="HTH_Crp_2"/>
    <property type="match status" value="1"/>
</dbReference>